<dbReference type="RefSeq" id="WP_136141168.1">
    <property type="nucleotide sequence ID" value="NZ_CP039247.1"/>
</dbReference>
<dbReference type="Gene3D" id="2.40.10.10">
    <property type="entry name" value="Trypsin-like serine proteases"/>
    <property type="match status" value="2"/>
</dbReference>
<dbReference type="SUPFAM" id="SSF50494">
    <property type="entry name" value="Trypsin-like serine proteases"/>
    <property type="match status" value="1"/>
</dbReference>
<gene>
    <name evidence="2" type="ORF">CENDO_05735</name>
</gene>
<dbReference type="AlphaFoldDB" id="A0A4P7QI13"/>
<dbReference type="GO" id="GO:0006508">
    <property type="term" value="P:proteolysis"/>
    <property type="evidence" value="ECO:0007669"/>
    <property type="project" value="InterPro"/>
</dbReference>
<dbReference type="EMBL" id="CP039247">
    <property type="protein sequence ID" value="QCB28427.1"/>
    <property type="molecule type" value="Genomic_DNA"/>
</dbReference>
<dbReference type="InterPro" id="IPR009003">
    <property type="entry name" value="Peptidase_S1_PA"/>
</dbReference>
<dbReference type="PROSITE" id="PS50240">
    <property type="entry name" value="TRYPSIN_DOM"/>
    <property type="match status" value="1"/>
</dbReference>
<organism evidence="2 3">
    <name type="scientific">Corynebacterium endometrii</name>
    <dbReference type="NCBI Taxonomy" id="2488819"/>
    <lineage>
        <taxon>Bacteria</taxon>
        <taxon>Bacillati</taxon>
        <taxon>Actinomycetota</taxon>
        <taxon>Actinomycetes</taxon>
        <taxon>Mycobacteriales</taxon>
        <taxon>Corynebacteriaceae</taxon>
        <taxon>Corynebacterium</taxon>
    </lineage>
</organism>
<keyword evidence="3" id="KW-1185">Reference proteome</keyword>
<dbReference type="InterPro" id="IPR001254">
    <property type="entry name" value="Trypsin_dom"/>
</dbReference>
<evidence type="ECO:0000259" key="1">
    <source>
        <dbReference type="PROSITE" id="PS50240"/>
    </source>
</evidence>
<name>A0A4P7QI13_9CORY</name>
<dbReference type="Pfam" id="PF13365">
    <property type="entry name" value="Trypsin_2"/>
    <property type="match status" value="1"/>
</dbReference>
<accession>A0A4P7QI13</accession>
<evidence type="ECO:0000313" key="3">
    <source>
        <dbReference type="Proteomes" id="UP000296352"/>
    </source>
</evidence>
<proteinExistence type="predicted"/>
<dbReference type="KEGG" id="cee:CENDO_05735"/>
<reference evidence="2 3" key="1">
    <citation type="submission" date="2019-04" db="EMBL/GenBank/DDBJ databases">
        <title>Corynebacterium endometrii sp. nov., isolated from the uterus of a cow with endometritis.</title>
        <authorList>
            <person name="Ballas P."/>
            <person name="Ruckert C."/>
            <person name="Wagener K."/>
            <person name="Drillich M."/>
            <person name="Kaempfer P."/>
            <person name="Busse H.-J."/>
            <person name="Ehling-Schulz M."/>
        </authorList>
    </citation>
    <scope>NUCLEOTIDE SEQUENCE [LARGE SCALE GENOMIC DNA]</scope>
    <source>
        <strain evidence="2 3">LMM-1653</strain>
    </source>
</reference>
<evidence type="ECO:0000313" key="2">
    <source>
        <dbReference type="EMBL" id="QCB28427.1"/>
    </source>
</evidence>
<dbReference type="Proteomes" id="UP000296352">
    <property type="component" value="Chromosome"/>
</dbReference>
<feature type="domain" description="Peptidase S1" evidence="1">
    <location>
        <begin position="1"/>
        <end position="210"/>
    </location>
</feature>
<protein>
    <submittedName>
        <fullName evidence="2">Trypsin</fullName>
    </submittedName>
</protein>
<sequence length="214" mass="22815">MGVFNAYTGFEPVRLSSGKTYCSGTLIAADLSAHEAVETNLVLTCAHFFRNIKKSGYLVHSQRYPHAEERWKRRVHQVRTIDGTDIAVVRFSRAITAATPALGSGRVLPGTAVTTIGFGGHRNHADTRPGHVILPLPLAVSNTGETRVRHAGIVFNAPRAVKGDSGGPTFARGRVVGVQSLVFDPFGRNLGFATISLLAPHIPAIRAACSALLA</sequence>
<dbReference type="GO" id="GO:0004252">
    <property type="term" value="F:serine-type endopeptidase activity"/>
    <property type="evidence" value="ECO:0007669"/>
    <property type="project" value="InterPro"/>
</dbReference>
<dbReference type="InterPro" id="IPR043504">
    <property type="entry name" value="Peptidase_S1_PA_chymotrypsin"/>
</dbReference>
<dbReference type="OrthoDB" id="4423927at2"/>